<accession>A0A1Q5UB47</accession>
<dbReference type="GO" id="GO:0006612">
    <property type="term" value="P:protein targeting to membrane"/>
    <property type="evidence" value="ECO:0007669"/>
    <property type="project" value="TreeGrafter"/>
</dbReference>
<sequence>MATAAQKRINLVVSRIIPPVLLGAVVYASYAITKTLCVNPGYLPLGAERLRAEAKSEDPKHKHGKRRRRKSRSRTRDAEKNDKPASDVDVDLERGINNHAGGKAYQLDPFGLESFYTKDVFVCQEDGRPPYCSTCCQFKTDRAHHCREVDRCTRKMDHFCPW</sequence>
<dbReference type="STRING" id="1316194.A0A1Q5UB47"/>
<dbReference type="PANTHER" id="PTHR22883:SF23">
    <property type="entry name" value="PALMITOYLTRANSFERASE ZDHHC6"/>
    <property type="match status" value="1"/>
</dbReference>
<organism evidence="14 15">
    <name type="scientific">Penicillium subrubescens</name>
    <dbReference type="NCBI Taxonomy" id="1316194"/>
    <lineage>
        <taxon>Eukaryota</taxon>
        <taxon>Fungi</taxon>
        <taxon>Dikarya</taxon>
        <taxon>Ascomycota</taxon>
        <taxon>Pezizomycotina</taxon>
        <taxon>Eurotiomycetes</taxon>
        <taxon>Eurotiomycetidae</taxon>
        <taxon>Eurotiales</taxon>
        <taxon>Aspergillaceae</taxon>
        <taxon>Penicillium</taxon>
    </lineage>
</organism>
<feature type="compositionally biased region" description="Basic residues" evidence="12">
    <location>
        <begin position="61"/>
        <end position="73"/>
    </location>
</feature>
<comment type="caution">
    <text evidence="11">Lacks conserved residue(s) required for the propagation of feature annotation.</text>
</comment>
<protein>
    <recommendedName>
        <fullName evidence="11">Palmitoyltransferase</fullName>
        <ecNumber evidence="11">2.3.1.225</ecNumber>
    </recommendedName>
</protein>
<keyword evidence="2 11" id="KW-0808">Transferase</keyword>
<evidence type="ECO:0000259" key="13">
    <source>
        <dbReference type="Pfam" id="PF01529"/>
    </source>
</evidence>
<keyword evidence="7" id="KW-0449">Lipoprotein</keyword>
<dbReference type="InterPro" id="IPR039859">
    <property type="entry name" value="PFA4/ZDH16/20/ERF2-like"/>
</dbReference>
<keyword evidence="6" id="KW-0564">Palmitate</keyword>
<evidence type="ECO:0000256" key="8">
    <source>
        <dbReference type="ARBA" id="ARBA00023315"/>
    </source>
</evidence>
<feature type="transmembrane region" description="Helical" evidence="11">
    <location>
        <begin position="12"/>
        <end position="32"/>
    </location>
</feature>
<evidence type="ECO:0000256" key="2">
    <source>
        <dbReference type="ARBA" id="ARBA00022679"/>
    </source>
</evidence>
<evidence type="ECO:0000313" key="15">
    <source>
        <dbReference type="Proteomes" id="UP000186955"/>
    </source>
</evidence>
<evidence type="ECO:0000256" key="4">
    <source>
        <dbReference type="ARBA" id="ARBA00022989"/>
    </source>
</evidence>
<dbReference type="GO" id="GO:0005783">
    <property type="term" value="C:endoplasmic reticulum"/>
    <property type="evidence" value="ECO:0007669"/>
    <property type="project" value="TreeGrafter"/>
</dbReference>
<comment type="similarity">
    <text evidence="9">Belongs to the DHHC palmitoyltransferase family. PFA5 subfamily.</text>
</comment>
<dbReference type="PROSITE" id="PS50216">
    <property type="entry name" value="DHHC"/>
    <property type="match status" value="1"/>
</dbReference>
<evidence type="ECO:0000256" key="3">
    <source>
        <dbReference type="ARBA" id="ARBA00022692"/>
    </source>
</evidence>
<evidence type="ECO:0000256" key="6">
    <source>
        <dbReference type="ARBA" id="ARBA00023139"/>
    </source>
</evidence>
<dbReference type="PANTHER" id="PTHR22883">
    <property type="entry name" value="ZINC FINGER DHHC DOMAIN CONTAINING PROTEIN"/>
    <property type="match status" value="1"/>
</dbReference>
<keyword evidence="8 11" id="KW-0012">Acyltransferase</keyword>
<dbReference type="Proteomes" id="UP000186955">
    <property type="component" value="Unassembled WGS sequence"/>
</dbReference>
<dbReference type="AlphaFoldDB" id="A0A1Q5UB47"/>
<keyword evidence="5 11" id="KW-0472">Membrane</keyword>
<keyword evidence="4 11" id="KW-1133">Transmembrane helix</keyword>
<keyword evidence="15" id="KW-1185">Reference proteome</keyword>
<comment type="caution">
    <text evidence="14">The sequence shown here is derived from an EMBL/GenBank/DDBJ whole genome shotgun (WGS) entry which is preliminary data.</text>
</comment>
<evidence type="ECO:0000256" key="11">
    <source>
        <dbReference type="RuleBase" id="RU079119"/>
    </source>
</evidence>
<evidence type="ECO:0000256" key="9">
    <source>
        <dbReference type="ARBA" id="ARBA00038298"/>
    </source>
</evidence>
<dbReference type="EMBL" id="MNBE01000474">
    <property type="protein sequence ID" value="OKP09689.1"/>
    <property type="molecule type" value="Genomic_DNA"/>
</dbReference>
<dbReference type="EC" id="2.3.1.225" evidence="11"/>
<comment type="subcellular location">
    <subcellularLocation>
        <location evidence="1">Membrane</location>
        <topology evidence="1">Multi-pass membrane protein</topology>
    </subcellularLocation>
</comment>
<comment type="domain">
    <text evidence="11">The DHHC domain is required for palmitoyltransferase activity.</text>
</comment>
<name>A0A1Q5UB47_9EURO</name>
<dbReference type="InterPro" id="IPR001594">
    <property type="entry name" value="Palmitoyltrfase_DHHC"/>
</dbReference>
<dbReference type="GO" id="GO:0019706">
    <property type="term" value="F:protein-cysteine S-palmitoyltransferase activity"/>
    <property type="evidence" value="ECO:0007669"/>
    <property type="project" value="UniProtKB-EC"/>
</dbReference>
<feature type="region of interest" description="Disordered" evidence="12">
    <location>
        <begin position="53"/>
        <end position="89"/>
    </location>
</feature>
<proteinExistence type="inferred from homology"/>
<feature type="compositionally biased region" description="Basic and acidic residues" evidence="12">
    <location>
        <begin position="74"/>
        <end position="89"/>
    </location>
</feature>
<evidence type="ECO:0000313" key="14">
    <source>
        <dbReference type="EMBL" id="OKP09689.1"/>
    </source>
</evidence>
<evidence type="ECO:0000256" key="7">
    <source>
        <dbReference type="ARBA" id="ARBA00023288"/>
    </source>
</evidence>
<keyword evidence="3 11" id="KW-0812">Transmembrane</keyword>
<reference evidence="14 15" key="1">
    <citation type="submission" date="2016-10" db="EMBL/GenBank/DDBJ databases">
        <title>Genome sequence of the ascomycete fungus Penicillium subrubescens.</title>
        <authorList>
            <person name="De Vries R.P."/>
            <person name="Peng M."/>
            <person name="Dilokpimol A."/>
            <person name="Hilden K."/>
            <person name="Makela M.R."/>
            <person name="Grigoriev I."/>
            <person name="Riley R."/>
            <person name="Granchi Z."/>
        </authorList>
    </citation>
    <scope>NUCLEOTIDE SEQUENCE [LARGE SCALE GENOMIC DNA]</scope>
    <source>
        <strain evidence="14 15">CBS 132785</strain>
    </source>
</reference>
<evidence type="ECO:0000256" key="1">
    <source>
        <dbReference type="ARBA" id="ARBA00004141"/>
    </source>
</evidence>
<evidence type="ECO:0000256" key="10">
    <source>
        <dbReference type="ARBA" id="ARBA00048048"/>
    </source>
</evidence>
<feature type="domain" description="Palmitoyltransferase DHHC" evidence="13">
    <location>
        <begin position="129"/>
        <end position="162"/>
    </location>
</feature>
<evidence type="ECO:0000256" key="5">
    <source>
        <dbReference type="ARBA" id="ARBA00023136"/>
    </source>
</evidence>
<gene>
    <name evidence="14" type="ORF">PENSUB_4960</name>
</gene>
<evidence type="ECO:0000256" key="12">
    <source>
        <dbReference type="SAM" id="MobiDB-lite"/>
    </source>
</evidence>
<dbReference type="GO" id="GO:0005794">
    <property type="term" value="C:Golgi apparatus"/>
    <property type="evidence" value="ECO:0007669"/>
    <property type="project" value="TreeGrafter"/>
</dbReference>
<dbReference type="GO" id="GO:0016020">
    <property type="term" value="C:membrane"/>
    <property type="evidence" value="ECO:0007669"/>
    <property type="project" value="UniProtKB-SubCell"/>
</dbReference>
<dbReference type="Pfam" id="PF01529">
    <property type="entry name" value="DHHC"/>
    <property type="match status" value="1"/>
</dbReference>
<comment type="catalytic activity">
    <reaction evidence="10 11">
        <text>L-cysteinyl-[protein] + hexadecanoyl-CoA = S-hexadecanoyl-L-cysteinyl-[protein] + CoA</text>
        <dbReference type="Rhea" id="RHEA:36683"/>
        <dbReference type="Rhea" id="RHEA-COMP:10131"/>
        <dbReference type="Rhea" id="RHEA-COMP:11032"/>
        <dbReference type="ChEBI" id="CHEBI:29950"/>
        <dbReference type="ChEBI" id="CHEBI:57287"/>
        <dbReference type="ChEBI" id="CHEBI:57379"/>
        <dbReference type="ChEBI" id="CHEBI:74151"/>
        <dbReference type="EC" id="2.3.1.225"/>
    </reaction>
</comment>